<dbReference type="PROSITE" id="PS50157">
    <property type="entry name" value="ZINC_FINGER_C2H2_2"/>
    <property type="match status" value="5"/>
</dbReference>
<feature type="domain" description="C2H2-type" evidence="8">
    <location>
        <begin position="568"/>
        <end position="591"/>
    </location>
</feature>
<name>A0A1S3KG70_LINAN</name>
<evidence type="ECO:0000313" key="10">
    <source>
        <dbReference type="RefSeq" id="XP_013421226.1"/>
    </source>
</evidence>
<dbReference type="GO" id="GO:0000978">
    <property type="term" value="F:RNA polymerase II cis-regulatory region sequence-specific DNA binding"/>
    <property type="evidence" value="ECO:0007669"/>
    <property type="project" value="TreeGrafter"/>
</dbReference>
<feature type="domain" description="C2H2-type" evidence="8">
    <location>
        <begin position="375"/>
        <end position="398"/>
    </location>
</feature>
<feature type="compositionally biased region" description="Polar residues" evidence="7">
    <location>
        <begin position="671"/>
        <end position="683"/>
    </location>
</feature>
<evidence type="ECO:0000256" key="5">
    <source>
        <dbReference type="ARBA" id="ARBA00023242"/>
    </source>
</evidence>
<proteinExistence type="predicted"/>
<feature type="region of interest" description="Disordered" evidence="7">
    <location>
        <begin position="611"/>
        <end position="688"/>
    </location>
</feature>
<evidence type="ECO:0000313" key="9">
    <source>
        <dbReference type="Proteomes" id="UP000085678"/>
    </source>
</evidence>
<dbReference type="Gene3D" id="3.30.160.60">
    <property type="entry name" value="Classic Zinc Finger"/>
    <property type="match status" value="4"/>
</dbReference>
<evidence type="ECO:0000256" key="2">
    <source>
        <dbReference type="ARBA" id="ARBA00022737"/>
    </source>
</evidence>
<feature type="domain" description="C2H2-type" evidence="8">
    <location>
        <begin position="461"/>
        <end position="489"/>
    </location>
</feature>
<keyword evidence="4" id="KW-0862">Zinc</keyword>
<dbReference type="Proteomes" id="UP000085678">
    <property type="component" value="Unplaced"/>
</dbReference>
<gene>
    <name evidence="10" type="primary">LOC106181402</name>
</gene>
<dbReference type="Pfam" id="PF00096">
    <property type="entry name" value="zf-C2H2"/>
    <property type="match status" value="5"/>
</dbReference>
<dbReference type="PROSITE" id="PS00028">
    <property type="entry name" value="ZINC_FINGER_C2H2_1"/>
    <property type="match status" value="6"/>
</dbReference>
<feature type="compositionally biased region" description="Acidic residues" evidence="7">
    <location>
        <begin position="648"/>
        <end position="661"/>
    </location>
</feature>
<dbReference type="InParanoid" id="A0A1S3KG70"/>
<keyword evidence="5" id="KW-0539">Nucleus</keyword>
<feature type="domain" description="C2H2-type" evidence="8">
    <location>
        <begin position="404"/>
        <end position="432"/>
    </location>
</feature>
<dbReference type="InterPro" id="IPR013087">
    <property type="entry name" value="Znf_C2H2_type"/>
</dbReference>
<dbReference type="FunFam" id="3.30.160.60:FF:000303">
    <property type="entry name" value="Zinc finger protein 41"/>
    <property type="match status" value="1"/>
</dbReference>
<evidence type="ECO:0000256" key="3">
    <source>
        <dbReference type="ARBA" id="ARBA00022771"/>
    </source>
</evidence>
<sequence length="783" mass="88485">MAAEAFSDVVSNYKQHSEACLLTGNSEQTFSIKTEPGQLCPSETNGLPEGMTKAPDTEICCVDGPCTFSEIKDEPSEQCSSWSGATSSDSCGNETISSALKIEPGNDASVHVHNYQDIKTEFKQEPLHDSVYAGTPGASITTDKKNSAFPNDQVQDTKTLTHSPSLCSFPGQAANRYLCSFCGGFYHFPEKGENVPLENAIPDQEVCSCCKESRHPGPDIKTDPEEDDTSTCCFSIQDQSSSVQTDPKFSSHESELVSNSENKPVVIGYKLNGLYQGRWYSILYDCKICDKIIGGRDEMQKHALFSHEIGTEFRCVCGDPIPYLSSGNGLSYHARVTHGIESLKQFTCTLCEKLVPESDVKAHYEDEHGPDASPFPCGLCGWKLFRKSNYNKHMRKVHRLRYVESCQDCGLRFESSLSLRKHMKEKHASRRHVCEICGYTTKRKSMIDNHKVMHHFKSEQQPCDKCDKVFTSLKSLQRHKECYHAVHQEMCKECGICYDNWENHVCRYDEKKFLCEVCGNFIVNCGKIQHLRSHYNVKLYVCYLCNREFTRKDNLDKHIRVHTGKMIKDCEYCGKGFVNHSNWKLHTRRHAEIGHEKPDKPDPSLCLVEARKKKNGKSGTSKQKNNTDSKKRPTIKRPRKHVSKDVSDCDTDSELDSDDYMSDPGREVDTLTGSGRKSTFTKRGSSRGLKRKAQKLTSYVEIDSEADSEGDTANNFCLEEKSKTDADCSNVVENVDLDKKDEKVVSDSKEVYFIKQNSEVTNDVKLNQSCKVHLIRLEDMEKL</sequence>
<protein>
    <submittedName>
        <fullName evidence="10">Zinc finger protein 225</fullName>
    </submittedName>
</protein>
<keyword evidence="9" id="KW-1185">Reference proteome</keyword>
<dbReference type="AlphaFoldDB" id="A0A1S3KG70"/>
<dbReference type="SMART" id="SM00355">
    <property type="entry name" value="ZnF_C2H2"/>
    <property type="match status" value="9"/>
</dbReference>
<dbReference type="SUPFAM" id="SSF57667">
    <property type="entry name" value="beta-beta-alpha zinc fingers"/>
    <property type="match status" value="3"/>
</dbReference>
<dbReference type="GO" id="GO:0005634">
    <property type="term" value="C:nucleus"/>
    <property type="evidence" value="ECO:0007669"/>
    <property type="project" value="TreeGrafter"/>
</dbReference>
<evidence type="ECO:0000256" key="1">
    <source>
        <dbReference type="ARBA" id="ARBA00022723"/>
    </source>
</evidence>
<reference evidence="10" key="1">
    <citation type="submission" date="2025-08" db="UniProtKB">
        <authorList>
            <consortium name="RefSeq"/>
        </authorList>
    </citation>
    <scope>IDENTIFICATION</scope>
    <source>
        <tissue evidence="10">Gonads</tissue>
    </source>
</reference>
<evidence type="ECO:0000259" key="8">
    <source>
        <dbReference type="PROSITE" id="PS50157"/>
    </source>
</evidence>
<feature type="compositionally biased region" description="Basic residues" evidence="7">
    <location>
        <begin position="632"/>
        <end position="642"/>
    </location>
</feature>
<dbReference type="GO" id="GO:0001228">
    <property type="term" value="F:DNA-binding transcription activator activity, RNA polymerase II-specific"/>
    <property type="evidence" value="ECO:0007669"/>
    <property type="project" value="TreeGrafter"/>
</dbReference>
<evidence type="ECO:0000256" key="7">
    <source>
        <dbReference type="SAM" id="MobiDB-lite"/>
    </source>
</evidence>
<feature type="domain" description="C2H2-type" evidence="8">
    <location>
        <begin position="540"/>
        <end position="567"/>
    </location>
</feature>
<keyword evidence="2" id="KW-0677">Repeat</keyword>
<dbReference type="PANTHER" id="PTHR24393">
    <property type="entry name" value="ZINC FINGER PROTEIN"/>
    <property type="match status" value="1"/>
</dbReference>
<dbReference type="OrthoDB" id="6288044at2759"/>
<evidence type="ECO:0000256" key="6">
    <source>
        <dbReference type="PROSITE-ProRule" id="PRU00042"/>
    </source>
</evidence>
<accession>A0A1S3KG70</accession>
<dbReference type="RefSeq" id="XP_013421226.1">
    <property type="nucleotide sequence ID" value="XM_013565772.1"/>
</dbReference>
<dbReference type="GO" id="GO:0008270">
    <property type="term" value="F:zinc ion binding"/>
    <property type="evidence" value="ECO:0007669"/>
    <property type="project" value="UniProtKB-KW"/>
</dbReference>
<organism evidence="9 10">
    <name type="scientific">Lingula anatina</name>
    <name type="common">Brachiopod</name>
    <name type="synonym">Lingula unguis</name>
    <dbReference type="NCBI Taxonomy" id="7574"/>
    <lineage>
        <taxon>Eukaryota</taxon>
        <taxon>Metazoa</taxon>
        <taxon>Spiralia</taxon>
        <taxon>Lophotrochozoa</taxon>
        <taxon>Brachiopoda</taxon>
        <taxon>Linguliformea</taxon>
        <taxon>Lingulata</taxon>
        <taxon>Lingulida</taxon>
        <taxon>Linguloidea</taxon>
        <taxon>Lingulidae</taxon>
        <taxon>Lingula</taxon>
    </lineage>
</organism>
<keyword evidence="1" id="KW-0479">Metal-binding</keyword>
<dbReference type="GeneID" id="106181402"/>
<dbReference type="PANTHER" id="PTHR24393:SF34">
    <property type="entry name" value="PR_SET DOMAIN 13"/>
    <property type="match status" value="1"/>
</dbReference>
<keyword evidence="3 6" id="KW-0863">Zinc-finger</keyword>
<dbReference type="InterPro" id="IPR036236">
    <property type="entry name" value="Znf_C2H2_sf"/>
</dbReference>
<dbReference type="KEGG" id="lak:106181402"/>
<evidence type="ECO:0000256" key="4">
    <source>
        <dbReference type="ARBA" id="ARBA00022833"/>
    </source>
</evidence>